<keyword evidence="1" id="KW-0175">Coiled coil</keyword>
<accession>A0AAE3MAQ1</accession>
<evidence type="ECO:0000313" key="3">
    <source>
        <dbReference type="EMBL" id="MCW3804253.1"/>
    </source>
</evidence>
<feature type="coiled-coil region" evidence="1">
    <location>
        <begin position="34"/>
        <end position="72"/>
    </location>
</feature>
<comment type="caution">
    <text evidence="3">The sequence shown here is derived from an EMBL/GenBank/DDBJ whole genome shotgun (WGS) entry which is preliminary data.</text>
</comment>
<sequence>MKTKQFLLVLTTLFITFCNVLAQIDEKDPFEEMNRRYEAKMDKMHQDYENKMKQMEAEYAAHIKEMNEAFEKYLGQNFTEVEQKKEVEKPKEAPKPIDQPVYKPIKISDPKKDLAPIPAPITPKIALSEAPAYSIAPIVQQPEESDNFKQNISVDFFETEVSLNIDSRMKSLSLASVSPDNFANYWKEFTKTYYQVYIESMMDFAAQANLNDWGIYQLINKTSKTLYTSSNNQELWKWAMLNQAGYQAKIGYNGNTVCLMLPFIQEVYEKPYYYINGYNYYLIDNKLGKKNLYTYEENFGGATKAIDLHLPYALNLSNSKTIVKKTTLPNESSPLELHMNKSNMLFLASFPQTNNKVYLEAAMSGTVKDELYDYIRPRIKDMSETEAVSYLLKYLHNSFQYKTDRDQFGKEKMFFPDEIFYYPYSDCEDRTVLFTRLVGDLIGLDAVALTYFSHMAAAVSFSQPVEGYNFVVGDKNYTICDPTYINAPIGSVMPEYKDYTPIAIKINNNSQMNNIWQMIAQSIEANNKGNIFINNRTIAENGKYIVSGWYDSDIQIGDKNFSSHNGTRDLWFATFDNKGDMEWFLPVNCSNFGFTQAFNVGKKGNVYALINYAGAISISNRRICQSEQSAHLILGISNRAQTILHENIDFEAPEGKKLAFYGKFRPDGTKVDLVSFPTDKVRFDSKITVDSQNDIVVRGIVGEIEGLTKDVPITLTTSTYSTEDQLESFIDDYKTQSFNKHMVPLFAALKILSQNGGSFSGINVRNLINKNNPSFPKNNPGIYESLLRMQFVVNKGGVVKIETYKGKKISLDAMNIENNANMQIVNTSATSYKLNFLNGVQVGKAFIWFDLNSISLDKTGDMVFDYDDDHTKKNFKIEDILD</sequence>
<dbReference type="RefSeq" id="WP_301197478.1">
    <property type="nucleotide sequence ID" value="NZ_JAPDPI010000002.1"/>
</dbReference>
<protein>
    <recommendedName>
        <fullName evidence="5">Transglutaminase-like domain-containing protein</fullName>
    </recommendedName>
</protein>
<evidence type="ECO:0000256" key="2">
    <source>
        <dbReference type="SAM" id="SignalP"/>
    </source>
</evidence>
<keyword evidence="2" id="KW-0732">Signal</keyword>
<name>A0AAE3MAQ1_9BACT</name>
<reference evidence="3" key="1">
    <citation type="submission" date="2022-10" db="EMBL/GenBank/DDBJ databases">
        <authorList>
            <person name="Yu W.X."/>
        </authorList>
    </citation>
    <scope>NUCLEOTIDE SEQUENCE</scope>
    <source>
        <strain evidence="3">D04</strain>
    </source>
</reference>
<evidence type="ECO:0000313" key="4">
    <source>
        <dbReference type="Proteomes" id="UP001207408"/>
    </source>
</evidence>
<evidence type="ECO:0000256" key="1">
    <source>
        <dbReference type="SAM" id="Coils"/>
    </source>
</evidence>
<dbReference type="EMBL" id="JAPDPI010000002">
    <property type="protein sequence ID" value="MCW3804253.1"/>
    <property type="molecule type" value="Genomic_DNA"/>
</dbReference>
<gene>
    <name evidence="3" type="ORF">OM074_01380</name>
</gene>
<dbReference type="Proteomes" id="UP001207408">
    <property type="component" value="Unassembled WGS sequence"/>
</dbReference>
<proteinExistence type="predicted"/>
<dbReference type="AlphaFoldDB" id="A0AAE3MAQ1"/>
<feature type="chain" id="PRO_5042126062" description="Transglutaminase-like domain-containing protein" evidence="2">
    <location>
        <begin position="23"/>
        <end position="882"/>
    </location>
</feature>
<evidence type="ECO:0008006" key="5">
    <source>
        <dbReference type="Google" id="ProtNLM"/>
    </source>
</evidence>
<organism evidence="3 4">
    <name type="scientific">Plebeiibacterium marinum</name>
    <dbReference type="NCBI Taxonomy" id="2992111"/>
    <lineage>
        <taxon>Bacteria</taxon>
        <taxon>Pseudomonadati</taxon>
        <taxon>Bacteroidota</taxon>
        <taxon>Bacteroidia</taxon>
        <taxon>Marinilabiliales</taxon>
        <taxon>Marinilabiliaceae</taxon>
        <taxon>Plebeiibacterium</taxon>
    </lineage>
</organism>
<feature type="signal peptide" evidence="2">
    <location>
        <begin position="1"/>
        <end position="22"/>
    </location>
</feature>
<keyword evidence="4" id="KW-1185">Reference proteome</keyword>